<feature type="domain" description="RING-type" evidence="6">
    <location>
        <begin position="337"/>
        <end position="379"/>
    </location>
</feature>
<dbReference type="InterPro" id="IPR037274">
    <property type="entry name" value="Znf_CHY_sf"/>
</dbReference>
<feature type="compositionally biased region" description="Basic and acidic residues" evidence="5">
    <location>
        <begin position="486"/>
        <end position="497"/>
    </location>
</feature>
<dbReference type="SUPFAM" id="SSF161219">
    <property type="entry name" value="CHY zinc finger-like"/>
    <property type="match status" value="1"/>
</dbReference>
<keyword evidence="10" id="KW-1185">Reference proteome</keyword>
<evidence type="ECO:0000313" key="9">
    <source>
        <dbReference type="EMBL" id="CAB9499859.1"/>
    </source>
</evidence>
<dbReference type="SUPFAM" id="SSF161245">
    <property type="entry name" value="Zinc hairpin stack"/>
    <property type="match status" value="1"/>
</dbReference>
<dbReference type="GO" id="GO:0061630">
    <property type="term" value="F:ubiquitin protein ligase activity"/>
    <property type="evidence" value="ECO:0007669"/>
    <property type="project" value="TreeGrafter"/>
</dbReference>
<dbReference type="InterPro" id="IPR039512">
    <property type="entry name" value="RCHY1_zinc-ribbon"/>
</dbReference>
<feature type="domain" description="CTCHY-type" evidence="8">
    <location>
        <begin position="273"/>
        <end position="336"/>
    </location>
</feature>
<dbReference type="SUPFAM" id="SSF57850">
    <property type="entry name" value="RING/U-box"/>
    <property type="match status" value="1"/>
</dbReference>
<evidence type="ECO:0000256" key="1">
    <source>
        <dbReference type="ARBA" id="ARBA00022723"/>
    </source>
</evidence>
<dbReference type="EMBL" id="CAICTM010000069">
    <property type="protein sequence ID" value="CAB9499859.1"/>
    <property type="molecule type" value="Genomic_DNA"/>
</dbReference>
<organism evidence="9 10">
    <name type="scientific">Seminavis robusta</name>
    <dbReference type="NCBI Taxonomy" id="568900"/>
    <lineage>
        <taxon>Eukaryota</taxon>
        <taxon>Sar</taxon>
        <taxon>Stramenopiles</taxon>
        <taxon>Ochrophyta</taxon>
        <taxon>Bacillariophyta</taxon>
        <taxon>Bacillariophyceae</taxon>
        <taxon>Bacillariophycidae</taxon>
        <taxon>Naviculales</taxon>
        <taxon>Naviculaceae</taxon>
        <taxon>Seminavis</taxon>
    </lineage>
</organism>
<dbReference type="InterPro" id="IPR037275">
    <property type="entry name" value="Znf_CTCHY_sf"/>
</dbReference>
<dbReference type="PROSITE" id="PS51266">
    <property type="entry name" value="ZF_CHY"/>
    <property type="match status" value="1"/>
</dbReference>
<evidence type="ECO:0000313" key="10">
    <source>
        <dbReference type="Proteomes" id="UP001153069"/>
    </source>
</evidence>
<dbReference type="InterPro" id="IPR017921">
    <property type="entry name" value="Znf_CTCHY"/>
</dbReference>
<dbReference type="GO" id="GO:0006511">
    <property type="term" value="P:ubiquitin-dependent protein catabolic process"/>
    <property type="evidence" value="ECO:0007669"/>
    <property type="project" value="TreeGrafter"/>
</dbReference>
<gene>
    <name evidence="9" type="ORF">SEMRO_70_G039030.1</name>
</gene>
<dbReference type="Pfam" id="PF14599">
    <property type="entry name" value="zinc_ribbon_6"/>
    <property type="match status" value="1"/>
</dbReference>
<dbReference type="GO" id="GO:0008270">
    <property type="term" value="F:zinc ion binding"/>
    <property type="evidence" value="ECO:0007669"/>
    <property type="project" value="UniProtKB-KW"/>
</dbReference>
<sequence>MDVDGPTAMDVDVPTAMEMEDTEDHGMTNGGPGGGFNESSSTAGSSGGVETPPQPQQSYRIPRRGSMSADEERERRASIKAILADKSISPQSRRRSIQHLMDGRRNSLGTSTHGGSVTSGGSSVASDASSHDDTASYHSGTSGPPLTIHTTPHGYEGDDCFEASEQIRRMEQSRPPCTHYERNCTMIAPCCGAAFGCRICHDDCPILPPKIELRHRMHRSASLPSSFTTMEQQVPQDSHHNIDRFAVKEIICRECFTRQSSKTNNCIKCGIQFGEYHCNICNLWMTNDERPYHCADCGFCRVGGAENFQHCHDCGMCIDRSLYTNHNCKSGKYKSNCPVCQEFLFSSRSASHEMPCGHAIHWECFRQLAAHDSRCPVCKKTAETRERMMPTWNAMAAGVALQPVPPELCRVVNITCNDCEQQDDARAWHFLGVQCRNCSSFNTVVDRIIMSGEEAHDFLETMTARRTVLEGQQRAQDGGPDADSGDGERAPRPEQRRRPNRRRSLL</sequence>
<accession>A0A9N8DFM7</accession>
<dbReference type="Pfam" id="PF05495">
    <property type="entry name" value="zf-CHY"/>
    <property type="match status" value="1"/>
</dbReference>
<name>A0A9N8DFM7_9STRA</name>
<evidence type="ECO:0000259" key="6">
    <source>
        <dbReference type="PROSITE" id="PS50089"/>
    </source>
</evidence>
<dbReference type="CDD" id="cd16464">
    <property type="entry name" value="RING-H2_Pirh2-like"/>
    <property type="match status" value="1"/>
</dbReference>
<feature type="compositionally biased region" description="Low complexity" evidence="5">
    <location>
        <begin position="109"/>
        <end position="128"/>
    </location>
</feature>
<dbReference type="AlphaFoldDB" id="A0A9N8DFM7"/>
<dbReference type="GO" id="GO:0005634">
    <property type="term" value="C:nucleus"/>
    <property type="evidence" value="ECO:0007669"/>
    <property type="project" value="TreeGrafter"/>
</dbReference>
<dbReference type="Pfam" id="PF13639">
    <property type="entry name" value="zf-RING_2"/>
    <property type="match status" value="1"/>
</dbReference>
<dbReference type="PROSITE" id="PS51270">
    <property type="entry name" value="ZF_CTCHY"/>
    <property type="match status" value="1"/>
</dbReference>
<dbReference type="Proteomes" id="UP001153069">
    <property type="component" value="Unassembled WGS sequence"/>
</dbReference>
<dbReference type="GO" id="GO:0016567">
    <property type="term" value="P:protein ubiquitination"/>
    <property type="evidence" value="ECO:0007669"/>
    <property type="project" value="TreeGrafter"/>
</dbReference>
<keyword evidence="3" id="KW-0862">Zinc</keyword>
<dbReference type="InterPro" id="IPR008913">
    <property type="entry name" value="Znf_CHY"/>
</dbReference>
<dbReference type="PROSITE" id="PS50089">
    <property type="entry name" value="ZF_RING_2"/>
    <property type="match status" value="1"/>
</dbReference>
<dbReference type="PANTHER" id="PTHR21319:SF53">
    <property type="entry name" value="RING FINGER AND CHY ZINC FINGER DOMAIN-CONTAINING PROTEIN 1"/>
    <property type="match status" value="1"/>
</dbReference>
<feature type="region of interest" description="Disordered" evidence="5">
    <location>
        <begin position="469"/>
        <end position="506"/>
    </location>
</feature>
<dbReference type="Gene3D" id="2.20.28.10">
    <property type="match status" value="1"/>
</dbReference>
<dbReference type="OrthoDB" id="411372at2759"/>
<comment type="caution">
    <text evidence="9">The sequence shown here is derived from an EMBL/GenBank/DDBJ whole genome shotgun (WGS) entry which is preliminary data.</text>
</comment>
<evidence type="ECO:0000256" key="3">
    <source>
        <dbReference type="ARBA" id="ARBA00022833"/>
    </source>
</evidence>
<dbReference type="Gene3D" id="3.30.40.10">
    <property type="entry name" value="Zinc/RING finger domain, C3HC4 (zinc finger)"/>
    <property type="match status" value="1"/>
</dbReference>
<keyword evidence="1" id="KW-0479">Metal-binding</keyword>
<feature type="region of interest" description="Disordered" evidence="5">
    <location>
        <begin position="1"/>
        <end position="75"/>
    </location>
</feature>
<evidence type="ECO:0000256" key="2">
    <source>
        <dbReference type="ARBA" id="ARBA00022771"/>
    </source>
</evidence>
<feature type="domain" description="CHY-type" evidence="7">
    <location>
        <begin position="170"/>
        <end position="271"/>
    </location>
</feature>
<feature type="compositionally biased region" description="Polar residues" evidence="5">
    <location>
        <begin position="140"/>
        <end position="150"/>
    </location>
</feature>
<evidence type="ECO:0000259" key="8">
    <source>
        <dbReference type="PROSITE" id="PS51270"/>
    </source>
</evidence>
<dbReference type="InterPro" id="IPR001841">
    <property type="entry name" value="Znf_RING"/>
</dbReference>
<protein>
    <submittedName>
        <fullName evidence="9">CHY zinc finger domain-containing protein 1</fullName>
    </submittedName>
</protein>
<proteinExistence type="predicted"/>
<evidence type="ECO:0000259" key="7">
    <source>
        <dbReference type="PROSITE" id="PS51266"/>
    </source>
</evidence>
<dbReference type="PANTHER" id="PTHR21319">
    <property type="entry name" value="RING FINGER AND CHY ZINC FINGER DOMAIN-CONTAINING PROTEIN 1"/>
    <property type="match status" value="1"/>
</dbReference>
<feature type="region of interest" description="Disordered" evidence="5">
    <location>
        <begin position="104"/>
        <end position="154"/>
    </location>
</feature>
<dbReference type="InterPro" id="IPR013083">
    <property type="entry name" value="Znf_RING/FYVE/PHD"/>
</dbReference>
<dbReference type="SMART" id="SM00184">
    <property type="entry name" value="RING"/>
    <property type="match status" value="1"/>
</dbReference>
<evidence type="ECO:0000256" key="4">
    <source>
        <dbReference type="PROSITE-ProRule" id="PRU00601"/>
    </source>
</evidence>
<evidence type="ECO:0000256" key="5">
    <source>
        <dbReference type="SAM" id="MobiDB-lite"/>
    </source>
</evidence>
<reference evidence="9" key="1">
    <citation type="submission" date="2020-06" db="EMBL/GenBank/DDBJ databases">
        <authorList>
            <consortium name="Plant Systems Biology data submission"/>
        </authorList>
    </citation>
    <scope>NUCLEOTIDE SEQUENCE</scope>
    <source>
        <strain evidence="9">D6</strain>
    </source>
</reference>
<keyword evidence="2 4" id="KW-0863">Zinc-finger</keyword>